<dbReference type="AlphaFoldDB" id="A0A175RAA5"/>
<evidence type="ECO:0000256" key="1">
    <source>
        <dbReference type="SAM" id="MobiDB-lite"/>
    </source>
</evidence>
<dbReference type="PATRIC" id="fig|401562.3.peg.773"/>
<proteinExistence type="predicted"/>
<dbReference type="STRING" id="401562.NS365_13535"/>
<dbReference type="Gene3D" id="1.20.120.1940">
    <property type="entry name" value="YfdX protein domain"/>
    <property type="match status" value="1"/>
</dbReference>
<feature type="region of interest" description="Disordered" evidence="1">
    <location>
        <begin position="241"/>
        <end position="263"/>
    </location>
</feature>
<protein>
    <recommendedName>
        <fullName evidence="5">YfdX protein</fullName>
    </recommendedName>
</protein>
<accession>A0A175RAA5</accession>
<organism evidence="3 4">
    <name type="scientific">Aureimonas ureilytica</name>
    <dbReference type="NCBI Taxonomy" id="401562"/>
    <lineage>
        <taxon>Bacteria</taxon>
        <taxon>Pseudomonadati</taxon>
        <taxon>Pseudomonadota</taxon>
        <taxon>Alphaproteobacteria</taxon>
        <taxon>Hyphomicrobiales</taxon>
        <taxon>Aurantimonadaceae</taxon>
        <taxon>Aureimonas</taxon>
    </lineage>
</organism>
<dbReference type="RefSeq" id="WP_058634423.1">
    <property type="nucleotide sequence ID" value="NZ_LDPZ01000014.1"/>
</dbReference>
<dbReference type="InterPro" id="IPR021236">
    <property type="entry name" value="Uncharacterised_YfdX"/>
</dbReference>
<dbReference type="Gene3D" id="6.10.250.2140">
    <property type="match status" value="1"/>
</dbReference>
<sequence length="263" mass="28031">MRVYKGFAALLVASTVLGGVAYAADAVPQAPAPTQTKQEVRLERAVDKDVGRLSTDGAQALTDIQAARLAIFNAQTDQAKTFIHKAKDELQKAAKDDSVFMKAASELEAPMKAQPVSTDAKAEAKPADAGKVIAWLPVDSQMSLGEAFQATPEKIAAVTNASQHLKTDDRQGALEKLALADVDVQFATAVLPLDHTISDVNKAADLIDQGHYYEANAVLKDTTDQAMINVVDIYGQPYKAKTTKTAEAHTPSKTNTQPATKVD</sequence>
<dbReference type="Proteomes" id="UP000078272">
    <property type="component" value="Unassembled WGS sequence"/>
</dbReference>
<dbReference type="OrthoDB" id="6506866at2"/>
<feature type="compositionally biased region" description="Polar residues" evidence="1">
    <location>
        <begin position="251"/>
        <end position="263"/>
    </location>
</feature>
<gene>
    <name evidence="3" type="ORF">NS226_07355</name>
</gene>
<name>A0A175RAA5_9HYPH</name>
<evidence type="ECO:0008006" key="5">
    <source>
        <dbReference type="Google" id="ProtNLM"/>
    </source>
</evidence>
<evidence type="ECO:0000313" key="3">
    <source>
        <dbReference type="EMBL" id="KTQ96599.1"/>
    </source>
</evidence>
<feature type="signal peptide" evidence="2">
    <location>
        <begin position="1"/>
        <end position="23"/>
    </location>
</feature>
<evidence type="ECO:0000313" key="4">
    <source>
        <dbReference type="Proteomes" id="UP000078272"/>
    </source>
</evidence>
<comment type="caution">
    <text evidence="3">The sequence shown here is derived from an EMBL/GenBank/DDBJ whole genome shotgun (WGS) entry which is preliminary data.</text>
</comment>
<feature type="chain" id="PRO_5008041810" description="YfdX protein" evidence="2">
    <location>
        <begin position="24"/>
        <end position="263"/>
    </location>
</feature>
<dbReference type="Pfam" id="PF10938">
    <property type="entry name" value="YfdX"/>
    <property type="match status" value="1"/>
</dbReference>
<reference evidence="3 4" key="1">
    <citation type="journal article" date="2016" name="Front. Microbiol.">
        <title>Genomic Resource of Rice Seed Associated Bacteria.</title>
        <authorList>
            <person name="Midha S."/>
            <person name="Bansal K."/>
            <person name="Sharma S."/>
            <person name="Kumar N."/>
            <person name="Patil P.P."/>
            <person name="Chaudhry V."/>
            <person name="Patil P.B."/>
        </authorList>
    </citation>
    <scope>NUCLEOTIDE SEQUENCE [LARGE SCALE GENOMIC DNA]</scope>
    <source>
        <strain evidence="3 4">NS226</strain>
    </source>
</reference>
<dbReference type="EMBL" id="LDPZ01000014">
    <property type="protein sequence ID" value="KTQ96599.1"/>
    <property type="molecule type" value="Genomic_DNA"/>
</dbReference>
<keyword evidence="2" id="KW-0732">Signal</keyword>
<evidence type="ECO:0000256" key="2">
    <source>
        <dbReference type="SAM" id="SignalP"/>
    </source>
</evidence>